<keyword evidence="3" id="KW-1185">Reference proteome</keyword>
<evidence type="ECO:0000256" key="1">
    <source>
        <dbReference type="SAM" id="MobiDB-lite"/>
    </source>
</evidence>
<evidence type="ECO:0000313" key="3">
    <source>
        <dbReference type="Proteomes" id="UP000298138"/>
    </source>
</evidence>
<reference evidence="2 3" key="1">
    <citation type="submission" date="2019-04" db="EMBL/GenBank/DDBJ databases">
        <title>Comparative genomics and transcriptomics to analyze fruiting body development in filamentous ascomycetes.</title>
        <authorList>
            <consortium name="DOE Joint Genome Institute"/>
            <person name="Lutkenhaus R."/>
            <person name="Traeger S."/>
            <person name="Breuer J."/>
            <person name="Kuo A."/>
            <person name="Lipzen A."/>
            <person name="Pangilinan J."/>
            <person name="Dilworth D."/>
            <person name="Sandor L."/>
            <person name="Poggeler S."/>
            <person name="Barry K."/>
            <person name="Grigoriev I.V."/>
            <person name="Nowrousian M."/>
        </authorList>
    </citation>
    <scope>NUCLEOTIDE SEQUENCE [LARGE SCALE GENOMIC DNA]</scope>
    <source>
        <strain evidence="2 3">CBS 389.68</strain>
    </source>
</reference>
<dbReference type="InParanoid" id="A0A4S2N3P3"/>
<protein>
    <submittedName>
        <fullName evidence="2">Uncharacterized protein</fullName>
    </submittedName>
</protein>
<feature type="compositionally biased region" description="Basic residues" evidence="1">
    <location>
        <begin position="124"/>
        <end position="138"/>
    </location>
</feature>
<accession>A0A4S2N3P3</accession>
<gene>
    <name evidence="2" type="ORF">EX30DRAFT_92587</name>
</gene>
<dbReference type="Proteomes" id="UP000298138">
    <property type="component" value="Unassembled WGS sequence"/>
</dbReference>
<dbReference type="AlphaFoldDB" id="A0A4S2N3P3"/>
<dbReference type="EMBL" id="ML220113">
    <property type="protein sequence ID" value="TGZ83820.1"/>
    <property type="molecule type" value="Genomic_DNA"/>
</dbReference>
<feature type="compositionally biased region" description="Polar residues" evidence="1">
    <location>
        <begin position="99"/>
        <end position="118"/>
    </location>
</feature>
<sequence>MLLVESIHYLDSPPTRPSSSSSSIKATNASFPAFTASTVDFRSRRSVPEVSPPVVAIVCVRASFLLHSVSQRRNVGEKGRGNICCSVKRILESSHHANRVSSSLSHHAIPPTTTTPSHKNAPPHPHRNKSHHQRPRSLRRCENAP</sequence>
<name>A0A4S2N3P3_9PEZI</name>
<evidence type="ECO:0000313" key="2">
    <source>
        <dbReference type="EMBL" id="TGZ83820.1"/>
    </source>
</evidence>
<organism evidence="2 3">
    <name type="scientific">Ascodesmis nigricans</name>
    <dbReference type="NCBI Taxonomy" id="341454"/>
    <lineage>
        <taxon>Eukaryota</taxon>
        <taxon>Fungi</taxon>
        <taxon>Dikarya</taxon>
        <taxon>Ascomycota</taxon>
        <taxon>Pezizomycotina</taxon>
        <taxon>Pezizomycetes</taxon>
        <taxon>Pezizales</taxon>
        <taxon>Ascodesmidaceae</taxon>
        <taxon>Ascodesmis</taxon>
    </lineage>
</organism>
<proteinExistence type="predicted"/>
<feature type="region of interest" description="Disordered" evidence="1">
    <location>
        <begin position="96"/>
        <end position="145"/>
    </location>
</feature>